<proteinExistence type="inferred from homology"/>
<keyword evidence="9 14" id="KW-1133">Transmembrane helix</keyword>
<organism evidence="16 17">
    <name type="scientific">Coptis chinensis</name>
    <dbReference type="NCBI Taxonomy" id="261450"/>
    <lineage>
        <taxon>Eukaryota</taxon>
        <taxon>Viridiplantae</taxon>
        <taxon>Streptophyta</taxon>
        <taxon>Embryophyta</taxon>
        <taxon>Tracheophyta</taxon>
        <taxon>Spermatophyta</taxon>
        <taxon>Magnoliopsida</taxon>
        <taxon>Ranunculales</taxon>
        <taxon>Ranunculaceae</taxon>
        <taxon>Coptidoideae</taxon>
        <taxon>Coptis</taxon>
    </lineage>
</organism>
<feature type="domain" description="Galectin" evidence="15">
    <location>
        <begin position="195"/>
        <end position="406"/>
    </location>
</feature>
<dbReference type="InterPro" id="IPR013320">
    <property type="entry name" value="ConA-like_dom_sf"/>
</dbReference>
<keyword evidence="17" id="KW-1185">Reference proteome</keyword>
<evidence type="ECO:0000313" key="17">
    <source>
        <dbReference type="Proteomes" id="UP000631114"/>
    </source>
</evidence>
<evidence type="ECO:0000256" key="7">
    <source>
        <dbReference type="ARBA" id="ARBA00022692"/>
    </source>
</evidence>
<dbReference type="PANTHER" id="PTHR11214">
    <property type="entry name" value="BETA-1,3-N-ACETYLGLUCOSAMINYLTRANSFERASE"/>
    <property type="match status" value="1"/>
</dbReference>
<dbReference type="GO" id="GO:0000139">
    <property type="term" value="C:Golgi membrane"/>
    <property type="evidence" value="ECO:0007669"/>
    <property type="project" value="UniProtKB-SubCell"/>
</dbReference>
<keyword evidence="7 14" id="KW-0812">Transmembrane</keyword>
<dbReference type="PROSITE" id="PS51304">
    <property type="entry name" value="GALECTIN"/>
    <property type="match status" value="1"/>
</dbReference>
<dbReference type="SMART" id="SM00908">
    <property type="entry name" value="Gal-bind_lectin"/>
    <property type="match status" value="1"/>
</dbReference>
<comment type="subcellular location">
    <subcellularLocation>
        <location evidence="2">Golgi apparatus membrane</location>
        <topology evidence="2">Single-pass type II membrane protein</topology>
    </subcellularLocation>
</comment>
<dbReference type="Gene3D" id="2.60.120.200">
    <property type="match status" value="2"/>
</dbReference>
<keyword evidence="10" id="KW-0333">Golgi apparatus</keyword>
<evidence type="ECO:0000256" key="12">
    <source>
        <dbReference type="ARBA" id="ARBA00023211"/>
    </source>
</evidence>
<comment type="cofactor">
    <cofactor evidence="1">
        <name>Mn(2+)</name>
        <dbReference type="ChEBI" id="CHEBI:29035"/>
    </cofactor>
</comment>
<dbReference type="Proteomes" id="UP000631114">
    <property type="component" value="Unassembled WGS sequence"/>
</dbReference>
<dbReference type="FunFam" id="2.60.120.200:FF:000071">
    <property type="entry name" value="Hydroxyproline O-galactosyltransferase GALT2"/>
    <property type="match status" value="1"/>
</dbReference>
<comment type="caution">
    <text evidence="16">The sequence shown here is derived from an EMBL/GenBank/DDBJ whole genome shotgun (WGS) entry which is preliminary data.</text>
</comment>
<protein>
    <recommendedName>
        <fullName evidence="15">Galectin domain-containing protein</fullName>
    </recommendedName>
</protein>
<evidence type="ECO:0000256" key="4">
    <source>
        <dbReference type="ARBA" id="ARBA00008661"/>
    </source>
</evidence>
<name>A0A835IMI0_9MAGN</name>
<dbReference type="EMBL" id="JADFTS010000002">
    <property type="protein sequence ID" value="KAF9620686.1"/>
    <property type="molecule type" value="Genomic_DNA"/>
</dbReference>
<evidence type="ECO:0000256" key="8">
    <source>
        <dbReference type="ARBA" id="ARBA00022968"/>
    </source>
</evidence>
<dbReference type="FunFam" id="2.60.120.200:FF:000147">
    <property type="entry name" value="Hydroxyproline O-galactosyltransferase GALT2"/>
    <property type="match status" value="1"/>
</dbReference>
<feature type="region of interest" description="Disordered" evidence="13">
    <location>
        <begin position="77"/>
        <end position="98"/>
    </location>
</feature>
<evidence type="ECO:0000256" key="11">
    <source>
        <dbReference type="ARBA" id="ARBA00023136"/>
    </source>
</evidence>
<evidence type="ECO:0000256" key="9">
    <source>
        <dbReference type="ARBA" id="ARBA00022989"/>
    </source>
</evidence>
<evidence type="ECO:0000256" key="10">
    <source>
        <dbReference type="ARBA" id="ARBA00023034"/>
    </source>
</evidence>
<evidence type="ECO:0000256" key="14">
    <source>
        <dbReference type="SAM" id="Phobius"/>
    </source>
</evidence>
<dbReference type="InterPro" id="IPR002659">
    <property type="entry name" value="Glyco_trans_31"/>
</dbReference>
<keyword evidence="12" id="KW-0464">Manganese</keyword>
<dbReference type="Pfam" id="PF00337">
    <property type="entry name" value="Gal-bind_lectin"/>
    <property type="match status" value="1"/>
</dbReference>
<dbReference type="SUPFAM" id="SSF49899">
    <property type="entry name" value="Concanavalin A-like lectins/glucanases"/>
    <property type="match status" value="1"/>
</dbReference>
<accession>A0A835IMI0</accession>
<dbReference type="OrthoDB" id="2139606at2759"/>
<evidence type="ECO:0000256" key="3">
    <source>
        <dbReference type="ARBA" id="ARBA00004922"/>
    </source>
</evidence>
<evidence type="ECO:0000256" key="13">
    <source>
        <dbReference type="SAM" id="MobiDB-lite"/>
    </source>
</evidence>
<gene>
    <name evidence="16" type="ORF">IFM89_013986</name>
</gene>
<feature type="transmembrane region" description="Helical" evidence="14">
    <location>
        <begin position="20"/>
        <end position="39"/>
    </location>
</feature>
<dbReference type="GO" id="GO:1990714">
    <property type="term" value="F:hydroxyproline O-galactosyltransferase activity"/>
    <property type="evidence" value="ECO:0007669"/>
    <property type="project" value="TreeGrafter"/>
</dbReference>
<evidence type="ECO:0000256" key="2">
    <source>
        <dbReference type="ARBA" id="ARBA00004323"/>
    </source>
</evidence>
<dbReference type="PANTHER" id="PTHR11214:SF212">
    <property type="entry name" value="HYDROXYPROLINE O-GALACTOSYLTRANSFERASE GALT2"/>
    <property type="match status" value="1"/>
</dbReference>
<dbReference type="UniPathway" id="UPA00378"/>
<dbReference type="GO" id="GO:1901137">
    <property type="term" value="P:carbohydrate derivative biosynthetic process"/>
    <property type="evidence" value="ECO:0007669"/>
    <property type="project" value="UniProtKB-ARBA"/>
</dbReference>
<keyword evidence="11 14" id="KW-0472">Membrane</keyword>
<dbReference type="CDD" id="cd00070">
    <property type="entry name" value="GLECT"/>
    <property type="match status" value="1"/>
</dbReference>
<dbReference type="Gene3D" id="3.90.550.50">
    <property type="match status" value="1"/>
</dbReference>
<dbReference type="GO" id="GO:0030246">
    <property type="term" value="F:carbohydrate binding"/>
    <property type="evidence" value="ECO:0007669"/>
    <property type="project" value="InterPro"/>
</dbReference>
<evidence type="ECO:0000313" key="16">
    <source>
        <dbReference type="EMBL" id="KAF9620686.1"/>
    </source>
</evidence>
<reference evidence="16 17" key="1">
    <citation type="submission" date="2020-10" db="EMBL/GenBank/DDBJ databases">
        <title>The Coptis chinensis genome and diversification of protoberbering-type alkaloids.</title>
        <authorList>
            <person name="Wang B."/>
            <person name="Shu S."/>
            <person name="Song C."/>
            <person name="Liu Y."/>
        </authorList>
    </citation>
    <scope>NUCLEOTIDE SEQUENCE [LARGE SCALE GENOMIC DNA]</scope>
    <source>
        <strain evidence="16">HL-2020</strain>
        <tissue evidence="16">Leaf</tissue>
    </source>
</reference>
<dbReference type="InterPro" id="IPR001079">
    <property type="entry name" value="Galectin_CRD"/>
</dbReference>
<dbReference type="Pfam" id="PF01762">
    <property type="entry name" value="Galactosyl_T"/>
    <property type="match status" value="1"/>
</dbReference>
<comment type="similarity">
    <text evidence="4">Belongs to the glycosyltransferase 31 family.</text>
</comment>
<sequence>MKRVRSETPFNNVGNGGRKFRLSHFLLGLATLYLIFIYFKFPQFLEIATTLGGVDDASLVRNEEPNDVDLHRLLEEENEISSSSNNAPLKLPPRRDGESIKPLQIQYGRITGQILRRMENKTTGVEDDDYQVSSLERMANEAWTLGTKALKELENNVNEENTQAQTSVLEGRREEGCTSSVQVSGEQLEKGDGEHLLFLPCGLAAGSSITVIGTPHHAHEENIPHLARLRRKDSKVLVSQFMVELQGLKAVDGEDPPRILHLNPRLRGDWSHKPVIEHNTCYRMQWGTGQRCDGVPSKNDDDLLVDGFRRCEKWMRSGSVGSKESKTTSWFKRFIGREQKPEVTWPFAFVEGRMFVLTVRAGVEGYHISVGGRHMTSFPYRTGFTLEDATGLAIKGDVDVQSVFATSLPVSHPSFSLQRVLEMSNIWKANPLPKRPIRLFIGVLSATNHFAERMAVRKTWMQSAAVKSSNVVSRFFVALNPRREVNAVLKKEAAYFGDVVILPFMDRYELVVLKTIAICKYGIHNLTASYIMKCDDDTFVRVDTVLKEISGISPKKSLYMGNLNLLHRPLRNGKWAVTYEDFIPLLYSMVMTYEIVVLQSQRFTADANPMEWPEEVYPPYANGPGYIISIDIAKFIVSQHANQSLRLFKMEDVSMGMWVEQFNSSTPVQYSHNWKFCQYGCMEDYYTAHYQSPRQMLCLWDKLARGRAHCCNFR</sequence>
<keyword evidence="8" id="KW-0735">Signal-anchor</keyword>
<keyword evidence="6" id="KW-0808">Transferase</keyword>
<dbReference type="AlphaFoldDB" id="A0A835IMI0"/>
<comment type="pathway">
    <text evidence="3">Protein modification; protein glycosylation.</text>
</comment>
<evidence type="ECO:0000256" key="5">
    <source>
        <dbReference type="ARBA" id="ARBA00022676"/>
    </source>
</evidence>
<keyword evidence="5" id="KW-0328">Glycosyltransferase</keyword>
<evidence type="ECO:0000256" key="6">
    <source>
        <dbReference type="ARBA" id="ARBA00022679"/>
    </source>
</evidence>
<evidence type="ECO:0000259" key="15">
    <source>
        <dbReference type="PROSITE" id="PS51304"/>
    </source>
</evidence>
<evidence type="ECO:0000256" key="1">
    <source>
        <dbReference type="ARBA" id="ARBA00001936"/>
    </source>
</evidence>